<dbReference type="Pfam" id="PF00899">
    <property type="entry name" value="ThiF"/>
    <property type="match status" value="1"/>
</dbReference>
<dbReference type="InterPro" id="IPR000594">
    <property type="entry name" value="ThiF_NAD_FAD-bd"/>
</dbReference>
<dbReference type="Proteomes" id="UP000218765">
    <property type="component" value="Chromosome"/>
</dbReference>
<dbReference type="OrthoDB" id="9804150at2"/>
<gene>
    <name evidence="2" type="ORF">FOKN1_1414</name>
</gene>
<dbReference type="PANTHER" id="PTHR43267">
    <property type="entry name" value="TRNA THREONYLCARBAMOYLADENOSINE DEHYDRATASE"/>
    <property type="match status" value="1"/>
</dbReference>
<dbReference type="EMBL" id="AP018052">
    <property type="protein sequence ID" value="BAZ93811.1"/>
    <property type="molecule type" value="Genomic_DNA"/>
</dbReference>
<evidence type="ECO:0000313" key="3">
    <source>
        <dbReference type="Proteomes" id="UP000218765"/>
    </source>
</evidence>
<dbReference type="CDD" id="cd00755">
    <property type="entry name" value="YgdL_like"/>
    <property type="match status" value="1"/>
</dbReference>
<reference evidence="2 3" key="1">
    <citation type="submission" date="2017-05" db="EMBL/GenBank/DDBJ databases">
        <title>Thiocyanate degradation by Thiohalobacter thiocyanaticus FOKN1.</title>
        <authorList>
            <person name="Oshiki M."/>
            <person name="Fukushima T."/>
            <person name="Kawano S."/>
            <person name="Nakagawa J."/>
        </authorList>
    </citation>
    <scope>NUCLEOTIDE SEQUENCE [LARGE SCALE GENOMIC DNA]</scope>
    <source>
        <strain evidence="2 3">FOKN1</strain>
    </source>
</reference>
<evidence type="ECO:0000259" key="1">
    <source>
        <dbReference type="Pfam" id="PF00899"/>
    </source>
</evidence>
<organism evidence="2 3">
    <name type="scientific">Thiohalobacter thiocyanaticus</name>
    <dbReference type="NCBI Taxonomy" id="585455"/>
    <lineage>
        <taxon>Bacteria</taxon>
        <taxon>Pseudomonadati</taxon>
        <taxon>Pseudomonadota</taxon>
        <taxon>Gammaproteobacteria</taxon>
        <taxon>Thiohalobacterales</taxon>
        <taxon>Thiohalobacteraceae</taxon>
        <taxon>Thiohalobacter</taxon>
    </lineage>
</organism>
<dbReference type="AlphaFoldDB" id="A0A1Z4VQB6"/>
<name>A0A1Z4VQB6_9GAMM</name>
<sequence length="273" mass="29589">MDSYEERFGGVRRLYGAAAFARLPQLHLCVVGLGGVGSWAAEALARTGVGRLTLIDHDDISPSNVNRQLHSLSDTLDRSKVEVMAERVRQINPWCRVEVVDDFLTSRNLWELLPLGYDYIIDAIDSIRFKADMIYFCKRNRIPVITTGGAGGLTDPTAIRIADLTRTWNDALAAKVRSRLRAEYGWTRNPSRRFGIECVFSTEQAVYPRADGSVCTAKPGVHGVHLDCEMGYGSSVAVTAGFGFAAAARVLERVLRHAGAASGAGSVSAAGGD</sequence>
<accession>A0A1Z4VQB6</accession>
<dbReference type="GO" id="GO:0008641">
    <property type="term" value="F:ubiquitin-like modifier activating enzyme activity"/>
    <property type="evidence" value="ECO:0007669"/>
    <property type="project" value="InterPro"/>
</dbReference>
<proteinExistence type="predicted"/>
<protein>
    <submittedName>
        <fullName evidence="2">Dinucleotide-utilizing enzyme</fullName>
    </submittedName>
</protein>
<dbReference type="InterPro" id="IPR035985">
    <property type="entry name" value="Ubiquitin-activating_enz"/>
</dbReference>
<dbReference type="Gene3D" id="3.40.50.720">
    <property type="entry name" value="NAD(P)-binding Rossmann-like Domain"/>
    <property type="match status" value="1"/>
</dbReference>
<dbReference type="NCBIfam" id="NF011696">
    <property type="entry name" value="PRK15116.1"/>
    <property type="match status" value="1"/>
</dbReference>
<dbReference type="GO" id="GO:0061504">
    <property type="term" value="P:cyclic threonylcarbamoyladenosine biosynthetic process"/>
    <property type="evidence" value="ECO:0007669"/>
    <property type="project" value="TreeGrafter"/>
</dbReference>
<evidence type="ECO:0000313" key="2">
    <source>
        <dbReference type="EMBL" id="BAZ93811.1"/>
    </source>
</evidence>
<dbReference type="InterPro" id="IPR045886">
    <property type="entry name" value="ThiF/MoeB/HesA"/>
</dbReference>
<dbReference type="GO" id="GO:0061503">
    <property type="term" value="F:tRNA threonylcarbamoyladenosine dehydratase"/>
    <property type="evidence" value="ECO:0007669"/>
    <property type="project" value="TreeGrafter"/>
</dbReference>
<dbReference type="KEGG" id="ttc:FOKN1_1414"/>
<keyword evidence="3" id="KW-1185">Reference proteome</keyword>
<dbReference type="SUPFAM" id="SSF69572">
    <property type="entry name" value="Activating enzymes of the ubiquitin-like proteins"/>
    <property type="match status" value="1"/>
</dbReference>
<dbReference type="PANTHER" id="PTHR43267:SF1">
    <property type="entry name" value="TRNA THREONYLCARBAMOYLADENOSINE DEHYDRATASE"/>
    <property type="match status" value="1"/>
</dbReference>
<feature type="domain" description="THIF-type NAD/FAD binding fold" evidence="1">
    <location>
        <begin position="14"/>
        <end position="166"/>
    </location>
</feature>
<dbReference type="RefSeq" id="WP_096365967.1">
    <property type="nucleotide sequence ID" value="NZ_AP018052.1"/>
</dbReference>